<name>A0A1W1VHB4_9DEIO</name>
<organism evidence="1 2">
    <name type="scientific">Deinococcus hopiensis KR-140</name>
    <dbReference type="NCBI Taxonomy" id="695939"/>
    <lineage>
        <taxon>Bacteria</taxon>
        <taxon>Thermotogati</taxon>
        <taxon>Deinococcota</taxon>
        <taxon>Deinococci</taxon>
        <taxon>Deinococcales</taxon>
        <taxon>Deinococcaceae</taxon>
        <taxon>Deinococcus</taxon>
    </lineage>
</organism>
<sequence length="43" mass="4841">MKMRRAKGIDRAEVVATRPLTPVLSHTWRGSKNVSLSIPQVRP</sequence>
<protein>
    <submittedName>
        <fullName evidence="1">Uncharacterized protein</fullName>
    </submittedName>
</protein>
<evidence type="ECO:0000313" key="1">
    <source>
        <dbReference type="EMBL" id="SMB92716.1"/>
    </source>
</evidence>
<evidence type="ECO:0000313" key="2">
    <source>
        <dbReference type="Proteomes" id="UP000192582"/>
    </source>
</evidence>
<accession>A0A1W1VHB4</accession>
<proteinExistence type="predicted"/>
<keyword evidence="2" id="KW-1185">Reference proteome</keyword>
<dbReference type="Proteomes" id="UP000192582">
    <property type="component" value="Unassembled WGS sequence"/>
</dbReference>
<reference evidence="1 2" key="1">
    <citation type="submission" date="2017-04" db="EMBL/GenBank/DDBJ databases">
        <authorList>
            <person name="Afonso C.L."/>
            <person name="Miller P.J."/>
            <person name="Scott M.A."/>
            <person name="Spackman E."/>
            <person name="Goraichik I."/>
            <person name="Dimitrov K.M."/>
            <person name="Suarez D.L."/>
            <person name="Swayne D.E."/>
        </authorList>
    </citation>
    <scope>NUCLEOTIDE SEQUENCE [LARGE SCALE GENOMIC DNA]</scope>
    <source>
        <strain evidence="1 2">KR-140</strain>
    </source>
</reference>
<dbReference type="EMBL" id="FWWU01000009">
    <property type="protein sequence ID" value="SMB92716.1"/>
    <property type="molecule type" value="Genomic_DNA"/>
</dbReference>
<dbReference type="AlphaFoldDB" id="A0A1W1VHB4"/>
<gene>
    <name evidence="1" type="ORF">SAMN00790413_01699</name>
</gene>